<keyword evidence="4" id="KW-0288">FMN</keyword>
<comment type="cofactor">
    <cofactor evidence="1">
        <name>FMN</name>
        <dbReference type="ChEBI" id="CHEBI:58210"/>
    </cofactor>
</comment>
<dbReference type="SUPFAM" id="SSF63380">
    <property type="entry name" value="Riboflavin synthase domain-like"/>
    <property type="match status" value="1"/>
</dbReference>
<accession>A0A7R9VND3</accession>
<reference evidence="10" key="1">
    <citation type="submission" date="2021-01" db="EMBL/GenBank/DDBJ databases">
        <authorList>
            <person name="Corre E."/>
            <person name="Pelletier E."/>
            <person name="Niang G."/>
            <person name="Scheremetjew M."/>
            <person name="Finn R."/>
            <person name="Kale V."/>
            <person name="Holt S."/>
            <person name="Cochrane G."/>
            <person name="Meng A."/>
            <person name="Brown T."/>
            <person name="Cohen L."/>
        </authorList>
    </citation>
    <scope>NUCLEOTIDE SEQUENCE</scope>
    <source>
        <strain evidence="10">CCMP219</strain>
    </source>
</reference>
<dbReference type="Pfam" id="PF00175">
    <property type="entry name" value="NAD_binding_1"/>
    <property type="match status" value="1"/>
</dbReference>
<evidence type="ECO:0000256" key="7">
    <source>
        <dbReference type="ARBA" id="ARBA00023002"/>
    </source>
</evidence>
<dbReference type="PANTHER" id="PTHR19384:SF84">
    <property type="entry name" value="METHIONINE SYNTHASE REDUCTASE"/>
    <property type="match status" value="1"/>
</dbReference>
<evidence type="ECO:0008006" key="11">
    <source>
        <dbReference type="Google" id="ProtNLM"/>
    </source>
</evidence>
<feature type="domain" description="Oxidoreductase FAD/NAD(P)-binding" evidence="8">
    <location>
        <begin position="114"/>
        <end position="235"/>
    </location>
</feature>
<evidence type="ECO:0000256" key="1">
    <source>
        <dbReference type="ARBA" id="ARBA00001917"/>
    </source>
</evidence>
<dbReference type="GO" id="GO:0010181">
    <property type="term" value="F:FMN binding"/>
    <property type="evidence" value="ECO:0007669"/>
    <property type="project" value="TreeGrafter"/>
</dbReference>
<dbReference type="AlphaFoldDB" id="A0A7R9VND3"/>
<sequence>MVEQQPSLADLLDRFGSCKPPLDALLDALPPLMPRLYSVTTSPAAYPAQLQVALSVVSFKTRYGTRLGVATTWLDRLVAPLLSGGKARAIQIPIYLKKADVFKPPTDLSKPVIMVGPGTGVAPFRGFLQRRAAMLAVKCPDGLPDGQLPDGVGPAWLYFGCRKPDEDYLYRSDLEGFANDRTLTKLSTAFSRLQDEKVYVQHLMRADCKSLGSMICNGGYIFVCGDGAHMVKDVHAALLESVKAYMQCDDSKAAALLQELVKEKRYVRDVWS</sequence>
<dbReference type="GO" id="GO:0050660">
    <property type="term" value="F:flavin adenine dinucleotide binding"/>
    <property type="evidence" value="ECO:0007669"/>
    <property type="project" value="TreeGrafter"/>
</dbReference>
<evidence type="ECO:0000256" key="5">
    <source>
        <dbReference type="ARBA" id="ARBA00022827"/>
    </source>
</evidence>
<dbReference type="EMBL" id="HBEC01033914">
    <property type="protein sequence ID" value="CAD8300812.1"/>
    <property type="molecule type" value="Transcribed_RNA"/>
</dbReference>
<evidence type="ECO:0000313" key="10">
    <source>
        <dbReference type="EMBL" id="CAD8300812.1"/>
    </source>
</evidence>
<name>A0A7R9VND3_9CHLO</name>
<keyword evidence="3" id="KW-0285">Flavoprotein</keyword>
<dbReference type="GO" id="GO:0030586">
    <property type="term" value="F:[methionine synthase] reductase (NADPH) activity"/>
    <property type="evidence" value="ECO:0007669"/>
    <property type="project" value="TreeGrafter"/>
</dbReference>
<evidence type="ECO:0000256" key="6">
    <source>
        <dbReference type="ARBA" id="ARBA00022857"/>
    </source>
</evidence>
<dbReference type="Pfam" id="PF00667">
    <property type="entry name" value="FAD_binding_1"/>
    <property type="match status" value="1"/>
</dbReference>
<gene>
    <name evidence="10" type="ORF">CEUR00632_LOCUS15748</name>
</gene>
<dbReference type="Gene3D" id="2.40.30.10">
    <property type="entry name" value="Translation factors"/>
    <property type="match status" value="1"/>
</dbReference>
<keyword evidence="5" id="KW-0274">FAD</keyword>
<dbReference type="InterPro" id="IPR001709">
    <property type="entry name" value="Flavoprot_Pyr_Nucl_cyt_Rdtase"/>
</dbReference>
<dbReference type="InterPro" id="IPR001433">
    <property type="entry name" value="OxRdtase_FAD/NAD-bd"/>
</dbReference>
<evidence type="ECO:0000256" key="4">
    <source>
        <dbReference type="ARBA" id="ARBA00022643"/>
    </source>
</evidence>
<evidence type="ECO:0000256" key="3">
    <source>
        <dbReference type="ARBA" id="ARBA00022630"/>
    </source>
</evidence>
<dbReference type="InterPro" id="IPR017938">
    <property type="entry name" value="Riboflavin_synthase-like_b-brl"/>
</dbReference>
<dbReference type="Gene3D" id="3.40.50.80">
    <property type="entry name" value="Nucleotide-binding domain of ferredoxin-NADP reductase (FNR) module"/>
    <property type="match status" value="1"/>
</dbReference>
<dbReference type="FunFam" id="3.40.50.80:FF:000001">
    <property type="entry name" value="NADPH--cytochrome P450 reductase 1"/>
    <property type="match status" value="1"/>
</dbReference>
<evidence type="ECO:0000259" key="8">
    <source>
        <dbReference type="Pfam" id="PF00175"/>
    </source>
</evidence>
<evidence type="ECO:0000259" key="9">
    <source>
        <dbReference type="Pfam" id="PF00667"/>
    </source>
</evidence>
<dbReference type="InterPro" id="IPR039261">
    <property type="entry name" value="FNR_nucleotide-bd"/>
</dbReference>
<dbReference type="InterPro" id="IPR003097">
    <property type="entry name" value="CysJ-like_FAD-binding"/>
</dbReference>
<dbReference type="GO" id="GO:0005829">
    <property type="term" value="C:cytosol"/>
    <property type="evidence" value="ECO:0007669"/>
    <property type="project" value="TreeGrafter"/>
</dbReference>
<dbReference type="PRINTS" id="PR00371">
    <property type="entry name" value="FPNCR"/>
</dbReference>
<keyword evidence="7" id="KW-0560">Oxidoreductase</keyword>
<dbReference type="GO" id="GO:0050667">
    <property type="term" value="P:homocysteine metabolic process"/>
    <property type="evidence" value="ECO:0007669"/>
    <property type="project" value="TreeGrafter"/>
</dbReference>
<dbReference type="GO" id="GO:0009086">
    <property type="term" value="P:methionine biosynthetic process"/>
    <property type="evidence" value="ECO:0007669"/>
    <property type="project" value="TreeGrafter"/>
</dbReference>
<organism evidence="10">
    <name type="scientific">Chlamydomonas euryale</name>
    <dbReference type="NCBI Taxonomy" id="1486919"/>
    <lineage>
        <taxon>Eukaryota</taxon>
        <taxon>Viridiplantae</taxon>
        <taxon>Chlorophyta</taxon>
        <taxon>core chlorophytes</taxon>
        <taxon>Chlorophyceae</taxon>
        <taxon>CS clade</taxon>
        <taxon>Chlamydomonadales</taxon>
        <taxon>Chlamydomonadaceae</taxon>
        <taxon>Chlamydomonas</taxon>
    </lineage>
</organism>
<dbReference type="InterPro" id="IPR023173">
    <property type="entry name" value="NADPH_Cyt_P450_Rdtase_alpha"/>
</dbReference>
<dbReference type="SUPFAM" id="SSF52343">
    <property type="entry name" value="Ferredoxin reductase-like, C-terminal NADP-linked domain"/>
    <property type="match status" value="1"/>
</dbReference>
<comment type="cofactor">
    <cofactor evidence="2">
        <name>FAD</name>
        <dbReference type="ChEBI" id="CHEBI:57692"/>
    </cofactor>
</comment>
<proteinExistence type="predicted"/>
<feature type="domain" description="Sulfite reductase [NADPH] flavoprotein alpha-component-like FAD-binding" evidence="9">
    <location>
        <begin position="2"/>
        <end position="73"/>
    </location>
</feature>
<dbReference type="PANTHER" id="PTHR19384">
    <property type="entry name" value="NITRIC OXIDE SYNTHASE-RELATED"/>
    <property type="match status" value="1"/>
</dbReference>
<dbReference type="Gene3D" id="1.20.990.10">
    <property type="entry name" value="NADPH-cytochrome p450 Reductase, Chain A, domain 3"/>
    <property type="match status" value="1"/>
</dbReference>
<evidence type="ECO:0000256" key="2">
    <source>
        <dbReference type="ARBA" id="ARBA00001974"/>
    </source>
</evidence>
<protein>
    <recommendedName>
        <fullName evidence="11">FAD-binding FR-type domain-containing protein</fullName>
    </recommendedName>
</protein>
<keyword evidence="6" id="KW-0521">NADP</keyword>